<proteinExistence type="predicted"/>
<dbReference type="AlphaFoldDB" id="A0A6A6NKT5"/>
<reference evidence="1" key="1">
    <citation type="journal article" date="2020" name="Stud. Mycol.">
        <title>101 Dothideomycetes genomes: a test case for predicting lifestyles and emergence of pathogens.</title>
        <authorList>
            <person name="Haridas S."/>
            <person name="Albert R."/>
            <person name="Binder M."/>
            <person name="Bloem J."/>
            <person name="Labutti K."/>
            <person name="Salamov A."/>
            <person name="Andreopoulos B."/>
            <person name="Baker S."/>
            <person name="Barry K."/>
            <person name="Bills G."/>
            <person name="Bluhm B."/>
            <person name="Cannon C."/>
            <person name="Castanera R."/>
            <person name="Culley D."/>
            <person name="Daum C."/>
            <person name="Ezra D."/>
            <person name="Gonzalez J."/>
            <person name="Henrissat B."/>
            <person name="Kuo A."/>
            <person name="Liang C."/>
            <person name="Lipzen A."/>
            <person name="Lutzoni F."/>
            <person name="Magnuson J."/>
            <person name="Mondo S."/>
            <person name="Nolan M."/>
            <person name="Ohm R."/>
            <person name="Pangilinan J."/>
            <person name="Park H.-J."/>
            <person name="Ramirez L."/>
            <person name="Alfaro M."/>
            <person name="Sun H."/>
            <person name="Tritt A."/>
            <person name="Yoshinaga Y."/>
            <person name="Zwiers L.-H."/>
            <person name="Turgeon B."/>
            <person name="Goodwin S."/>
            <person name="Spatafora J."/>
            <person name="Crous P."/>
            <person name="Grigoriev I."/>
        </authorList>
    </citation>
    <scope>NUCLEOTIDE SEQUENCE</scope>
    <source>
        <strain evidence="1">ATCC 16933</strain>
    </source>
</reference>
<evidence type="ECO:0000313" key="2">
    <source>
        <dbReference type="Proteomes" id="UP000799766"/>
    </source>
</evidence>
<dbReference type="Proteomes" id="UP000799766">
    <property type="component" value="Unassembled WGS sequence"/>
</dbReference>
<evidence type="ECO:0000313" key="1">
    <source>
        <dbReference type="EMBL" id="KAF2452350.1"/>
    </source>
</evidence>
<name>A0A6A6NKT5_9PEZI</name>
<protein>
    <submittedName>
        <fullName evidence="1">Uncharacterized protein</fullName>
    </submittedName>
</protein>
<sequence>MKGCSINKTLREELSTSRRACEENRLGDCCHVNQLRTQQYGGCAVSLRDISIP</sequence>
<gene>
    <name evidence="1" type="ORF">BDY21DRAFT_359497</name>
</gene>
<accession>A0A6A6NKT5</accession>
<keyword evidence="2" id="KW-1185">Reference proteome</keyword>
<dbReference type="EMBL" id="MU001711">
    <property type="protein sequence ID" value="KAF2452350.1"/>
    <property type="molecule type" value="Genomic_DNA"/>
</dbReference>
<organism evidence="1 2">
    <name type="scientific">Lineolata rhizophorae</name>
    <dbReference type="NCBI Taxonomy" id="578093"/>
    <lineage>
        <taxon>Eukaryota</taxon>
        <taxon>Fungi</taxon>
        <taxon>Dikarya</taxon>
        <taxon>Ascomycota</taxon>
        <taxon>Pezizomycotina</taxon>
        <taxon>Dothideomycetes</taxon>
        <taxon>Dothideomycetes incertae sedis</taxon>
        <taxon>Lineolatales</taxon>
        <taxon>Lineolataceae</taxon>
        <taxon>Lineolata</taxon>
    </lineage>
</organism>